<comment type="function">
    <text evidence="5">May play the central regulatory role in sporulation. It may be an element of the effector pathway responsible for the activation of sporulation genes in response to nutritional stress. Spo0A may act in concert with spo0H (a sigma factor) to control the expression of some genes that are critical to the sporulation process.</text>
</comment>
<dbReference type="PANTHER" id="PTHR43280">
    <property type="entry name" value="ARAC-FAMILY TRANSCRIPTIONAL REGULATOR"/>
    <property type="match status" value="1"/>
</dbReference>
<dbReference type="Gene3D" id="3.40.50.2300">
    <property type="match status" value="1"/>
</dbReference>
<feature type="modified residue" description="4-aspartylphosphate" evidence="6">
    <location>
        <position position="53"/>
    </location>
</feature>
<reference evidence="7 8" key="1">
    <citation type="submission" date="2015-09" db="EMBL/GenBank/DDBJ databases">
        <authorList>
            <consortium name="Pathogen Informatics"/>
        </authorList>
    </citation>
    <scope>NUCLEOTIDE SEQUENCE [LARGE SCALE GENOMIC DNA]</scope>
    <source>
        <strain evidence="7 8">2789STDY5834889</strain>
    </source>
</reference>
<dbReference type="Proteomes" id="UP000078383">
    <property type="component" value="Unassembled WGS sequence"/>
</dbReference>
<gene>
    <name evidence="7" type="ORF">ERS852502_00380</name>
</gene>
<dbReference type="PANTHER" id="PTHR43280:SF2">
    <property type="entry name" value="HTH-TYPE TRANSCRIPTIONAL REGULATOR EXSA"/>
    <property type="match status" value="1"/>
</dbReference>
<dbReference type="SMART" id="SM00448">
    <property type="entry name" value="REC"/>
    <property type="match status" value="1"/>
</dbReference>
<keyword evidence="2" id="KW-0805">Transcription regulation</keyword>
<dbReference type="InterPro" id="IPR009057">
    <property type="entry name" value="Homeodomain-like_sf"/>
</dbReference>
<dbReference type="EMBL" id="CZBX01000002">
    <property type="protein sequence ID" value="CUQ81940.1"/>
    <property type="molecule type" value="Genomic_DNA"/>
</dbReference>
<evidence type="ECO:0000256" key="4">
    <source>
        <dbReference type="ARBA" id="ARBA00023163"/>
    </source>
</evidence>
<organism evidence="7 8">
    <name type="scientific">[Ruminococcus] torques</name>
    <dbReference type="NCBI Taxonomy" id="33039"/>
    <lineage>
        <taxon>Bacteria</taxon>
        <taxon>Bacillati</taxon>
        <taxon>Bacillota</taxon>
        <taxon>Clostridia</taxon>
        <taxon>Lachnospirales</taxon>
        <taxon>Lachnospiraceae</taxon>
        <taxon>Mediterraneibacter</taxon>
    </lineage>
</organism>
<dbReference type="AlphaFoldDB" id="A0A174YA24"/>
<name>A0A174YA24_9FIRM</name>
<dbReference type="PRINTS" id="PR00032">
    <property type="entry name" value="HTHARAC"/>
</dbReference>
<protein>
    <recommendedName>
        <fullName evidence="1">Stage 0 sporulation protein A homolog</fullName>
    </recommendedName>
</protein>
<dbReference type="SUPFAM" id="SSF52172">
    <property type="entry name" value="CheY-like"/>
    <property type="match status" value="1"/>
</dbReference>
<evidence type="ECO:0000313" key="8">
    <source>
        <dbReference type="Proteomes" id="UP000078383"/>
    </source>
</evidence>
<keyword evidence="4" id="KW-0804">Transcription</keyword>
<dbReference type="GO" id="GO:0000160">
    <property type="term" value="P:phosphorelay signal transduction system"/>
    <property type="evidence" value="ECO:0007669"/>
    <property type="project" value="InterPro"/>
</dbReference>
<evidence type="ECO:0000256" key="3">
    <source>
        <dbReference type="ARBA" id="ARBA00023125"/>
    </source>
</evidence>
<dbReference type="InterPro" id="IPR011006">
    <property type="entry name" value="CheY-like_superfamily"/>
</dbReference>
<dbReference type="Pfam" id="PF12833">
    <property type="entry name" value="HTH_18"/>
    <property type="match status" value="1"/>
</dbReference>
<keyword evidence="6" id="KW-0597">Phosphoprotein</keyword>
<dbReference type="InterPro" id="IPR018062">
    <property type="entry name" value="HTH_AraC-typ_CS"/>
</dbReference>
<dbReference type="PROSITE" id="PS00041">
    <property type="entry name" value="HTH_ARAC_FAMILY_1"/>
    <property type="match status" value="1"/>
</dbReference>
<dbReference type="SUPFAM" id="SSF46689">
    <property type="entry name" value="Homeodomain-like"/>
    <property type="match status" value="2"/>
</dbReference>
<dbReference type="GO" id="GO:0043565">
    <property type="term" value="F:sequence-specific DNA binding"/>
    <property type="evidence" value="ECO:0007669"/>
    <property type="project" value="InterPro"/>
</dbReference>
<proteinExistence type="predicted"/>
<dbReference type="Gene3D" id="1.10.10.60">
    <property type="entry name" value="Homeodomain-like"/>
    <property type="match status" value="2"/>
</dbReference>
<evidence type="ECO:0000256" key="2">
    <source>
        <dbReference type="ARBA" id="ARBA00023015"/>
    </source>
</evidence>
<dbReference type="OrthoDB" id="3190595at2"/>
<sequence>MKIVIVDDEPKIRNGLSKLLSSRPGFEIIGVFENAMEALEQLSVSYADVIITDIKMPEINGLDLINRIREKDENTKIIILSGYSDFSFAQRAIELGVTRYLTKPTNARELIGILEEIEKNIQKPRSEEKQEMKVTNLFVQKAMDYISMNYSQKLTLTKISEQLCITPNYLSELFKKHTGQNVSEYIIDYRLEKACQFLKNPQLRIGEVSEKVGINDVRYFSSMFKKKYNLTPTEYRNKQ</sequence>
<evidence type="ECO:0000256" key="5">
    <source>
        <dbReference type="ARBA" id="ARBA00024867"/>
    </source>
</evidence>
<dbReference type="Pfam" id="PF00072">
    <property type="entry name" value="Response_reg"/>
    <property type="match status" value="1"/>
</dbReference>
<evidence type="ECO:0000256" key="1">
    <source>
        <dbReference type="ARBA" id="ARBA00018672"/>
    </source>
</evidence>
<dbReference type="InterPro" id="IPR018060">
    <property type="entry name" value="HTH_AraC"/>
</dbReference>
<evidence type="ECO:0000313" key="7">
    <source>
        <dbReference type="EMBL" id="CUQ81940.1"/>
    </source>
</evidence>
<evidence type="ECO:0000256" key="6">
    <source>
        <dbReference type="PROSITE-ProRule" id="PRU00169"/>
    </source>
</evidence>
<dbReference type="PROSITE" id="PS01124">
    <property type="entry name" value="HTH_ARAC_FAMILY_2"/>
    <property type="match status" value="1"/>
</dbReference>
<dbReference type="InterPro" id="IPR020449">
    <property type="entry name" value="Tscrpt_reg_AraC-type_HTH"/>
</dbReference>
<dbReference type="CDD" id="cd17536">
    <property type="entry name" value="REC_YesN-like"/>
    <property type="match status" value="1"/>
</dbReference>
<dbReference type="RefSeq" id="WP_020437167.1">
    <property type="nucleotide sequence ID" value="NZ_CZBR01000002.1"/>
</dbReference>
<dbReference type="InterPro" id="IPR001789">
    <property type="entry name" value="Sig_transdc_resp-reg_receiver"/>
</dbReference>
<dbReference type="PROSITE" id="PS50110">
    <property type="entry name" value="RESPONSE_REGULATORY"/>
    <property type="match status" value="1"/>
</dbReference>
<keyword evidence="3" id="KW-0238">DNA-binding</keyword>
<dbReference type="SMART" id="SM00342">
    <property type="entry name" value="HTH_ARAC"/>
    <property type="match status" value="1"/>
</dbReference>
<accession>A0A174YA24</accession>
<dbReference type="GO" id="GO:0003700">
    <property type="term" value="F:DNA-binding transcription factor activity"/>
    <property type="evidence" value="ECO:0007669"/>
    <property type="project" value="InterPro"/>
</dbReference>